<evidence type="ECO:0000313" key="2">
    <source>
        <dbReference type="Proteomes" id="UP001176941"/>
    </source>
</evidence>
<proteinExistence type="predicted"/>
<organism evidence="1 2">
    <name type="scientific">Rangifer tarandus platyrhynchus</name>
    <name type="common">Svalbard reindeer</name>
    <dbReference type="NCBI Taxonomy" id="3082113"/>
    <lineage>
        <taxon>Eukaryota</taxon>
        <taxon>Metazoa</taxon>
        <taxon>Chordata</taxon>
        <taxon>Craniata</taxon>
        <taxon>Vertebrata</taxon>
        <taxon>Euteleostomi</taxon>
        <taxon>Mammalia</taxon>
        <taxon>Eutheria</taxon>
        <taxon>Laurasiatheria</taxon>
        <taxon>Artiodactyla</taxon>
        <taxon>Ruminantia</taxon>
        <taxon>Pecora</taxon>
        <taxon>Cervidae</taxon>
        <taxon>Odocoileinae</taxon>
        <taxon>Rangifer</taxon>
    </lineage>
</organism>
<gene>
    <name evidence="1" type="ORF">MRATA1EN1_LOCUS23465</name>
</gene>
<sequence length="151" mass="17372">MSRSESSVQLLNHVQLFVTPWTAAHQASLSITNSQSLLKLTSIESVMPSNHLILCRPLLLLPSIFPSIRVFSDESVLLIRWPEFWNFSFYISPSNEYSGLISFRMDWLAVKGILKNLLQHHIQSINSSALSFLYSPTLTSIHDYWKYHSFD</sequence>
<keyword evidence="2" id="KW-1185">Reference proteome</keyword>
<evidence type="ECO:0000313" key="1">
    <source>
        <dbReference type="EMBL" id="CAI9174503.1"/>
    </source>
</evidence>
<reference evidence="1" key="1">
    <citation type="submission" date="2023-04" db="EMBL/GenBank/DDBJ databases">
        <authorList>
            <consortium name="ELIXIR-Norway"/>
        </authorList>
    </citation>
    <scope>NUCLEOTIDE SEQUENCE [LARGE SCALE GENOMIC DNA]</scope>
</reference>
<name>A0ABN8ZKQ5_RANTA</name>
<dbReference type="Proteomes" id="UP001176941">
    <property type="component" value="Chromosome 4"/>
</dbReference>
<protein>
    <submittedName>
        <fullName evidence="1">Uncharacterized protein</fullName>
    </submittedName>
</protein>
<accession>A0ABN8ZKQ5</accession>
<dbReference type="EMBL" id="OX459940">
    <property type="protein sequence ID" value="CAI9174503.1"/>
    <property type="molecule type" value="Genomic_DNA"/>
</dbReference>